<dbReference type="AlphaFoldDB" id="A0A0G4I4F5"/>
<gene>
    <name evidence="2" type="ORF">Cvel_10905</name>
</gene>
<reference evidence="2" key="1">
    <citation type="submission" date="2014-11" db="EMBL/GenBank/DDBJ databases">
        <authorList>
            <person name="Otto D Thomas"/>
            <person name="Naeem Raeece"/>
        </authorList>
    </citation>
    <scope>NUCLEOTIDE SEQUENCE</scope>
</reference>
<dbReference type="VEuPathDB" id="CryptoDB:Cvel_10905"/>
<name>A0A0G4I4F5_9ALVE</name>
<organism evidence="2">
    <name type="scientific">Chromera velia CCMP2878</name>
    <dbReference type="NCBI Taxonomy" id="1169474"/>
    <lineage>
        <taxon>Eukaryota</taxon>
        <taxon>Sar</taxon>
        <taxon>Alveolata</taxon>
        <taxon>Colpodellida</taxon>
        <taxon>Chromeraceae</taxon>
        <taxon>Chromera</taxon>
    </lineage>
</organism>
<dbReference type="EMBL" id="CDMZ01005075">
    <property type="protein sequence ID" value="CEM51851.1"/>
    <property type="molecule type" value="Genomic_DNA"/>
</dbReference>
<feature type="region of interest" description="Disordered" evidence="1">
    <location>
        <begin position="1"/>
        <end position="98"/>
    </location>
</feature>
<evidence type="ECO:0000256" key="1">
    <source>
        <dbReference type="SAM" id="MobiDB-lite"/>
    </source>
</evidence>
<sequence length="98" mass="10605">MARGGEKGSRGGREGGEGGRKEGEKRAGGGVGWPKRWELSKGGEEDVLRTVGKGGETEENRGRHFGELREGVLPTHTDEHRRRDGLHAWSSAVHPPVV</sequence>
<accession>A0A0G4I4F5</accession>
<feature type="compositionally biased region" description="Basic and acidic residues" evidence="1">
    <location>
        <begin position="55"/>
        <end position="86"/>
    </location>
</feature>
<feature type="compositionally biased region" description="Basic and acidic residues" evidence="1">
    <location>
        <begin position="1"/>
        <end position="27"/>
    </location>
</feature>
<evidence type="ECO:0000313" key="2">
    <source>
        <dbReference type="EMBL" id="CEM51851.1"/>
    </source>
</evidence>
<protein>
    <submittedName>
        <fullName evidence="2">Uncharacterized protein</fullName>
    </submittedName>
</protein>
<proteinExistence type="predicted"/>
<feature type="compositionally biased region" description="Basic and acidic residues" evidence="1">
    <location>
        <begin position="35"/>
        <end position="48"/>
    </location>
</feature>